<evidence type="ECO:0000313" key="4">
    <source>
        <dbReference type="Proteomes" id="UP000042394"/>
    </source>
</evidence>
<reference evidence="3 4" key="1">
    <citation type="submission" date="2015-03" db="EMBL/GenBank/DDBJ databases">
        <authorList>
            <consortium name="Pathogen Informatics"/>
        </authorList>
    </citation>
    <scope>NUCLEOTIDE SEQUENCE [LARGE SCALE GENOMIC DNA]</scope>
    <source>
        <strain evidence="2 3">3476</strain>
        <strain evidence="1 4">D4891</strain>
    </source>
</reference>
<organism evidence="1 4">
    <name type="scientific">Salmonella enterica subsp. enterica serovar Bovismorbificans</name>
    <dbReference type="NCBI Taxonomy" id="58097"/>
    <lineage>
        <taxon>Bacteria</taxon>
        <taxon>Pseudomonadati</taxon>
        <taxon>Pseudomonadota</taxon>
        <taxon>Gammaproteobacteria</taxon>
        <taxon>Enterobacterales</taxon>
        <taxon>Enterobacteriaceae</taxon>
        <taxon>Salmonella</taxon>
    </lineage>
</organism>
<accession>A0A655CAX2</accession>
<protein>
    <submittedName>
        <fullName evidence="1">Uncharacterized protein</fullName>
    </submittedName>
</protein>
<dbReference type="Proteomes" id="UP000042394">
    <property type="component" value="Unassembled WGS sequence"/>
</dbReference>
<dbReference type="EMBL" id="CQPC01000040">
    <property type="protein sequence ID" value="CNU49896.1"/>
    <property type="molecule type" value="Genomic_DNA"/>
</dbReference>
<name>A0A655CAX2_SALET</name>
<evidence type="ECO:0000313" key="1">
    <source>
        <dbReference type="EMBL" id="CNU05332.1"/>
    </source>
</evidence>
<proteinExistence type="predicted"/>
<gene>
    <name evidence="2" type="ORF">ERS008202_02882</name>
    <name evidence="1" type="ORF">ERS008207_01702</name>
</gene>
<evidence type="ECO:0000313" key="2">
    <source>
        <dbReference type="EMBL" id="CNU49896.1"/>
    </source>
</evidence>
<dbReference type="EMBL" id="CQPD01000014">
    <property type="protein sequence ID" value="CNU05332.1"/>
    <property type="molecule type" value="Genomic_DNA"/>
</dbReference>
<dbReference type="Proteomes" id="UP000039541">
    <property type="component" value="Unassembled WGS sequence"/>
</dbReference>
<evidence type="ECO:0000313" key="3">
    <source>
        <dbReference type="Proteomes" id="UP000039541"/>
    </source>
</evidence>
<sequence length="169" mass="18726">MLFFVARHHTPQDTLPGQAHSGTIKLIKQQDMLRRTTVFPAQTAAFVMAETVLVDQEEAHLNAKRGGPAFQQATLTLQQLTLFTVEPGLMAHPDIQVGRAALPDRGGAAHGVNTGNRQLALWRVLRRHTAVQLKFVQIVALGFIRRVEANTAGNVTIKVTRHQWMVIVQ</sequence>
<dbReference type="AlphaFoldDB" id="A0A655CAX2"/>